<protein>
    <submittedName>
        <fullName evidence="2">Uncharacterized protein</fullName>
    </submittedName>
</protein>
<name>A0A7S1ZB49_9STRA</name>
<organism evidence="2">
    <name type="scientific">Ditylum brightwellii</name>
    <dbReference type="NCBI Taxonomy" id="49249"/>
    <lineage>
        <taxon>Eukaryota</taxon>
        <taxon>Sar</taxon>
        <taxon>Stramenopiles</taxon>
        <taxon>Ochrophyta</taxon>
        <taxon>Bacillariophyta</taxon>
        <taxon>Mediophyceae</taxon>
        <taxon>Lithodesmiophycidae</taxon>
        <taxon>Lithodesmiales</taxon>
        <taxon>Lithodesmiaceae</taxon>
        <taxon>Ditylum</taxon>
    </lineage>
</organism>
<dbReference type="AlphaFoldDB" id="A0A7S1ZB49"/>
<dbReference type="EMBL" id="HBGN01020391">
    <property type="protein sequence ID" value="CAD9333825.1"/>
    <property type="molecule type" value="Transcribed_RNA"/>
</dbReference>
<reference evidence="2" key="1">
    <citation type="submission" date="2021-01" db="EMBL/GenBank/DDBJ databases">
        <authorList>
            <person name="Corre E."/>
            <person name="Pelletier E."/>
            <person name="Niang G."/>
            <person name="Scheremetjew M."/>
            <person name="Finn R."/>
            <person name="Kale V."/>
            <person name="Holt S."/>
            <person name="Cochrane G."/>
            <person name="Meng A."/>
            <person name="Brown T."/>
            <person name="Cohen L."/>
        </authorList>
    </citation>
    <scope>NUCLEOTIDE SEQUENCE</scope>
    <source>
        <strain evidence="2">Pop2</strain>
    </source>
</reference>
<sequence>MSQTGGGDKLREATGIRPSIHPITINAVAEALKVRAQKNKRMPLRYTDDGVEPYEIMMSAGNIAQDTIQKRQKTSKQDGMMLTEEEEQTLGGRIVAVIVRLEELEEVLVKKCKKVDWISKYNEWNTFGVLKNEEVDGMEDLIDKEVLKNPLFGMNRAECLLAVFLETIEKPGLARNGVIVPCMDVDFLDSDRYEALFLQKEEEKKKKKEEEEEITQQQKEEEDAQKAAQEKLQEALQEIENKQKEVPPKDETKQIGDKLREATGIRPSLHPVTINAIAEALKIRAQNNTRAPLRLLTEGTEFWEIQYQAGKIAENAVIKRQKSSNKDGMTLTEEEAQTVGGRIVGVIMRLDDLEWELHHRVTQTAWVGKYDEWSNFGTLQDESCIKTLDEMILNDPLFAMNRAERLLALFLLNLEGPGMKAAGEFVPGGSDVDFLEEDHYTIMLPKKK</sequence>
<gene>
    <name evidence="2" type="ORF">DBRI1063_LOCUS13002</name>
</gene>
<proteinExistence type="predicted"/>
<feature type="region of interest" description="Disordered" evidence="1">
    <location>
        <begin position="204"/>
        <end position="231"/>
    </location>
</feature>
<evidence type="ECO:0000313" key="2">
    <source>
        <dbReference type="EMBL" id="CAD9333825.1"/>
    </source>
</evidence>
<evidence type="ECO:0000256" key="1">
    <source>
        <dbReference type="SAM" id="MobiDB-lite"/>
    </source>
</evidence>
<accession>A0A7S1ZB49</accession>